<dbReference type="PROSITE" id="PS50862">
    <property type="entry name" value="AA_TRNA_LIGASE_II"/>
    <property type="match status" value="1"/>
</dbReference>
<feature type="binding site" evidence="8">
    <location>
        <position position="280"/>
    </location>
    <ligand>
        <name>L-serine</name>
        <dbReference type="ChEBI" id="CHEBI:33384"/>
    </ligand>
</feature>
<dbReference type="Pfam" id="PF02403">
    <property type="entry name" value="Seryl_tRNA_N"/>
    <property type="match status" value="1"/>
</dbReference>
<dbReference type="RefSeq" id="XP_064691856.1">
    <property type="nucleotide sequence ID" value="XM_064840406.1"/>
</dbReference>
<dbReference type="PIRSF" id="PIRSF001529">
    <property type="entry name" value="Ser-tRNA-synth_IIa"/>
    <property type="match status" value="1"/>
</dbReference>
<evidence type="ECO:0000259" key="11">
    <source>
        <dbReference type="PROSITE" id="PS50862"/>
    </source>
</evidence>
<evidence type="ECO:0000256" key="2">
    <source>
        <dbReference type="ARBA" id="ARBA00022598"/>
    </source>
</evidence>
<feature type="binding site" evidence="9">
    <location>
        <begin position="417"/>
        <end position="420"/>
    </location>
    <ligand>
        <name>ATP</name>
        <dbReference type="ChEBI" id="CHEBI:30616"/>
    </ligand>
</feature>
<dbReference type="SUPFAM" id="SSF46589">
    <property type="entry name" value="tRNA-binding arm"/>
    <property type="match status" value="1"/>
</dbReference>
<keyword evidence="13" id="KW-1185">Reference proteome</keyword>
<gene>
    <name evidence="12" type="primary">DIA4</name>
    <name evidence="12" type="ORF">LTR78_009836</name>
</gene>
<dbReference type="GO" id="GO:0005524">
    <property type="term" value="F:ATP binding"/>
    <property type="evidence" value="ECO:0007669"/>
    <property type="project" value="UniProtKB-KW"/>
</dbReference>
<comment type="caution">
    <text evidence="12">The sequence shown here is derived from an EMBL/GenBank/DDBJ whole genome shotgun (WGS) entry which is preliminary data.</text>
</comment>
<dbReference type="Pfam" id="PF00587">
    <property type="entry name" value="tRNA-synt_2b"/>
    <property type="match status" value="1"/>
</dbReference>
<feature type="binding site" evidence="8">
    <location>
        <position position="311"/>
    </location>
    <ligand>
        <name>L-serine</name>
        <dbReference type="ChEBI" id="CHEBI:33384"/>
    </ligand>
</feature>
<feature type="site" description="Important for serine binding" evidence="8">
    <location>
        <position position="454"/>
    </location>
</feature>
<dbReference type="InterPro" id="IPR045864">
    <property type="entry name" value="aa-tRNA-synth_II/BPL/LPL"/>
</dbReference>
<dbReference type="InterPro" id="IPR015866">
    <property type="entry name" value="Ser-tRNA-synth_1_N"/>
</dbReference>
<dbReference type="InterPro" id="IPR006195">
    <property type="entry name" value="aa-tRNA-synth_II"/>
</dbReference>
<protein>
    <recommendedName>
        <fullName evidence="1">serine--tRNA ligase</fullName>
        <ecNumber evidence="1">6.1.1.11</ecNumber>
    </recommendedName>
    <alternativeName>
        <fullName evidence="6">Seryl-tRNA synthetase</fullName>
    </alternativeName>
    <alternativeName>
        <fullName evidence="7">Seryl-tRNA(Ser) synthetase</fullName>
    </alternativeName>
</protein>
<dbReference type="FunFam" id="3.30.930.10:FF:000069">
    <property type="entry name" value="Seryl-tRNA synthetase"/>
    <property type="match status" value="1"/>
</dbReference>
<reference evidence="12" key="1">
    <citation type="submission" date="2023-07" db="EMBL/GenBank/DDBJ databases">
        <title>Black Yeasts Isolated from many extreme environments.</title>
        <authorList>
            <person name="Coleine C."/>
            <person name="Stajich J.E."/>
            <person name="Selbmann L."/>
        </authorList>
    </citation>
    <scope>NUCLEOTIDE SEQUENCE</scope>
    <source>
        <strain evidence="12">CCFEE 5485</strain>
    </source>
</reference>
<dbReference type="PRINTS" id="PR00981">
    <property type="entry name" value="TRNASYNTHSER"/>
</dbReference>
<sequence length="498" mass="55172">MNYPYICSSCRQSLRQVLKTSFGHDVIHQRTYTRPTFAPKPTLNLKHIRQNPGLYEQNANDRNYAPFARNGWKILEAHEKLVAQQKEAVELRQRNNALAKELKKPEEARVGLRSILLDEAKILKGKLAVFEREEKEAQDEMERWALELPNLSSLQTPVGHEPHVFRYLNGDAPPTSRGTKSHVEIGRELDLLDFEASATTSGWGWYFLKNEAALLEQALIQYALSVAMKRGWKVMTPPSLVYGHIASACGFMPRDTNGETQIYNIGNQDTTGPSLVLAGTAEIPFAGSQANKTIPESAVPLKVIGPSRCYRAEAGARGVDTKGLYRVHEFTKVEMFAWTAPPAASEGGFDVASDDLTPSEVVFNEMLDIQTEILTSLGLHARVLEMPTTDLGASATRKVDIEAYFGSRTAIDQGYGEVTSASICTDYQARRLNTKVKFEKGEVKTGLAHTVNGTAVAIPRILAAVLENGWDEGRGGVVVPECLRRWMPGEQRFIGRKG</sequence>
<dbReference type="GO" id="GO:0004828">
    <property type="term" value="F:serine-tRNA ligase activity"/>
    <property type="evidence" value="ECO:0007669"/>
    <property type="project" value="UniProtKB-EC"/>
</dbReference>
<dbReference type="Gene3D" id="3.30.930.10">
    <property type="entry name" value="Bira Bifunctional Protein, Domain 2"/>
    <property type="match status" value="1"/>
</dbReference>
<feature type="binding site" evidence="8">
    <location>
        <position position="452"/>
    </location>
    <ligand>
        <name>L-serine</name>
        <dbReference type="ChEBI" id="CHEBI:33384"/>
    </ligand>
</feature>
<evidence type="ECO:0000256" key="6">
    <source>
        <dbReference type="ARBA" id="ARBA00031113"/>
    </source>
</evidence>
<keyword evidence="5" id="KW-0030">Aminoacyl-tRNA synthetase</keyword>
<feature type="binding site" evidence="9">
    <location>
        <begin position="327"/>
        <end position="330"/>
    </location>
    <ligand>
        <name>ATP</name>
        <dbReference type="ChEBI" id="CHEBI:30616"/>
    </ligand>
</feature>
<evidence type="ECO:0000256" key="1">
    <source>
        <dbReference type="ARBA" id="ARBA00012840"/>
    </source>
</evidence>
<dbReference type="Gene3D" id="1.10.287.40">
    <property type="entry name" value="Serine-tRNA synthetase, tRNA binding domain"/>
    <property type="match status" value="1"/>
</dbReference>
<evidence type="ECO:0000256" key="3">
    <source>
        <dbReference type="ARBA" id="ARBA00022741"/>
    </source>
</evidence>
<name>A0AAE0WH79_9PEZI</name>
<evidence type="ECO:0000313" key="12">
    <source>
        <dbReference type="EMBL" id="KAK3670282.1"/>
    </source>
</evidence>
<proteinExistence type="predicted"/>
<dbReference type="EMBL" id="JAUTXT010000059">
    <property type="protein sequence ID" value="KAK3670282.1"/>
    <property type="molecule type" value="Genomic_DNA"/>
</dbReference>
<organism evidence="12 13">
    <name type="scientific">Recurvomyces mirabilis</name>
    <dbReference type="NCBI Taxonomy" id="574656"/>
    <lineage>
        <taxon>Eukaryota</taxon>
        <taxon>Fungi</taxon>
        <taxon>Dikarya</taxon>
        <taxon>Ascomycota</taxon>
        <taxon>Pezizomycotina</taxon>
        <taxon>Dothideomycetes</taxon>
        <taxon>Dothideomycetidae</taxon>
        <taxon>Mycosphaerellales</taxon>
        <taxon>Teratosphaeriaceae</taxon>
        <taxon>Recurvomyces</taxon>
    </lineage>
</organism>
<evidence type="ECO:0000256" key="8">
    <source>
        <dbReference type="PIRSR" id="PIRSR001529-1"/>
    </source>
</evidence>
<evidence type="ECO:0000313" key="13">
    <source>
        <dbReference type="Proteomes" id="UP001274830"/>
    </source>
</evidence>
<evidence type="ECO:0000256" key="7">
    <source>
        <dbReference type="ARBA" id="ARBA00034892"/>
    </source>
</evidence>
<evidence type="ECO:0000256" key="10">
    <source>
        <dbReference type="SAM" id="Coils"/>
    </source>
</evidence>
<dbReference type="InterPro" id="IPR042103">
    <property type="entry name" value="SerRS_1_N_sf"/>
</dbReference>
<keyword evidence="10" id="KW-0175">Coiled coil</keyword>
<dbReference type="InterPro" id="IPR002314">
    <property type="entry name" value="aa-tRNA-synt_IIb"/>
</dbReference>
<dbReference type="AlphaFoldDB" id="A0AAE0WH79"/>
<dbReference type="InterPro" id="IPR002317">
    <property type="entry name" value="Ser-tRNA-ligase_type_1"/>
</dbReference>
<evidence type="ECO:0000256" key="9">
    <source>
        <dbReference type="PIRSR" id="PIRSR001529-2"/>
    </source>
</evidence>
<evidence type="ECO:0000256" key="5">
    <source>
        <dbReference type="ARBA" id="ARBA00023146"/>
    </source>
</evidence>
<dbReference type="PANTHER" id="PTHR11778">
    <property type="entry name" value="SERYL-TRNA SYNTHETASE"/>
    <property type="match status" value="1"/>
</dbReference>
<feature type="binding site" evidence="8">
    <location>
        <position position="334"/>
    </location>
    <ligand>
        <name>L-serine</name>
        <dbReference type="ChEBI" id="CHEBI:33384"/>
    </ligand>
</feature>
<accession>A0AAE0WH79</accession>
<dbReference type="Proteomes" id="UP001274830">
    <property type="component" value="Unassembled WGS sequence"/>
</dbReference>
<feature type="coiled-coil region" evidence="10">
    <location>
        <begin position="74"/>
        <end position="147"/>
    </location>
</feature>
<keyword evidence="3" id="KW-0547">Nucleotide-binding</keyword>
<evidence type="ECO:0000256" key="4">
    <source>
        <dbReference type="ARBA" id="ARBA00022840"/>
    </source>
</evidence>
<feature type="domain" description="Aminoacyl-transfer RNA synthetases class-II family profile" evidence="11">
    <location>
        <begin position="300"/>
        <end position="480"/>
    </location>
</feature>
<dbReference type="GO" id="GO:0006434">
    <property type="term" value="P:seryl-tRNA aminoacylation"/>
    <property type="evidence" value="ECO:0007669"/>
    <property type="project" value="InterPro"/>
</dbReference>
<dbReference type="SUPFAM" id="SSF55681">
    <property type="entry name" value="Class II aaRS and biotin synthetases"/>
    <property type="match status" value="1"/>
</dbReference>
<dbReference type="NCBIfam" id="TIGR00414">
    <property type="entry name" value="serS"/>
    <property type="match status" value="1"/>
</dbReference>
<dbReference type="InterPro" id="IPR010978">
    <property type="entry name" value="tRNA-bd_arm"/>
</dbReference>
<keyword evidence="4 9" id="KW-0067">ATP-binding</keyword>
<feature type="binding site" evidence="9">
    <location>
        <begin position="311"/>
        <end position="313"/>
    </location>
    <ligand>
        <name>ATP</name>
        <dbReference type="ChEBI" id="CHEBI:30616"/>
    </ligand>
</feature>
<dbReference type="GeneID" id="89964954"/>
<keyword evidence="2 12" id="KW-0436">Ligase</keyword>
<dbReference type="EC" id="6.1.1.11" evidence="1"/>